<dbReference type="EMBL" id="CAMKVN010000194">
    <property type="protein sequence ID" value="CAI2165050.1"/>
    <property type="molecule type" value="Genomic_DNA"/>
</dbReference>
<sequence>MDVQTTMMTKNPPDLTGLQNSVVQSFKYFSEIQQLKIVGNVNQEILNKISEERNNFRDFAEESINHSLLMKTHASDLVTFAECCEDKSISDVELLEFLRSCLDDAKSNKEISISLNDKLKGIRNRLGDVNNEKTMEKQKNLSKKISEADKVTDNAMSWVVAAVAAAPFTGGASLAAVTVAEAIAEAIVLIVSTTVAGASAIRSSFLNKLKTILPEIKKNLDNIDMMLSQFESYWEIQIAEIDDIINKLESNKNNSNGKRMIKPVARAISKKAKSIQEDSHIYSKFMRDAVNADKIGRKLCN</sequence>
<dbReference type="Proteomes" id="UP001153678">
    <property type="component" value="Unassembled WGS sequence"/>
</dbReference>
<dbReference type="Gene3D" id="1.20.1170.10">
    <property type="match status" value="1"/>
</dbReference>
<protein>
    <submittedName>
        <fullName evidence="2">18071_t:CDS:1</fullName>
    </submittedName>
</protein>
<feature type="transmembrane region" description="Helical" evidence="1">
    <location>
        <begin position="155"/>
        <end position="176"/>
    </location>
</feature>
<evidence type="ECO:0000256" key="1">
    <source>
        <dbReference type="SAM" id="Phobius"/>
    </source>
</evidence>
<reference evidence="2" key="1">
    <citation type="submission" date="2022-08" db="EMBL/GenBank/DDBJ databases">
        <authorList>
            <person name="Kallberg Y."/>
            <person name="Tangrot J."/>
            <person name="Rosling A."/>
        </authorList>
    </citation>
    <scope>NUCLEOTIDE SEQUENCE</scope>
    <source>
        <strain evidence="2">Wild A</strain>
    </source>
</reference>
<evidence type="ECO:0000313" key="2">
    <source>
        <dbReference type="EMBL" id="CAI2165050.1"/>
    </source>
</evidence>
<gene>
    <name evidence="2" type="ORF">FWILDA_LOCUS1876</name>
</gene>
<feature type="transmembrane region" description="Helical" evidence="1">
    <location>
        <begin position="182"/>
        <end position="201"/>
    </location>
</feature>
<comment type="caution">
    <text evidence="2">The sequence shown here is derived from an EMBL/GenBank/DDBJ whole genome shotgun (WGS) entry which is preliminary data.</text>
</comment>
<keyword evidence="3" id="KW-1185">Reference proteome</keyword>
<organism evidence="2 3">
    <name type="scientific">Funneliformis geosporum</name>
    <dbReference type="NCBI Taxonomy" id="1117311"/>
    <lineage>
        <taxon>Eukaryota</taxon>
        <taxon>Fungi</taxon>
        <taxon>Fungi incertae sedis</taxon>
        <taxon>Mucoromycota</taxon>
        <taxon>Glomeromycotina</taxon>
        <taxon>Glomeromycetes</taxon>
        <taxon>Glomerales</taxon>
        <taxon>Glomeraceae</taxon>
        <taxon>Funneliformis</taxon>
    </lineage>
</organism>
<accession>A0A9W4SDH3</accession>
<keyword evidence="1" id="KW-0472">Membrane</keyword>
<name>A0A9W4SDH3_9GLOM</name>
<dbReference type="AlphaFoldDB" id="A0A9W4SDH3"/>
<dbReference type="OrthoDB" id="2353790at2759"/>
<proteinExistence type="predicted"/>
<keyword evidence="1" id="KW-1133">Transmembrane helix</keyword>
<evidence type="ECO:0000313" key="3">
    <source>
        <dbReference type="Proteomes" id="UP001153678"/>
    </source>
</evidence>
<keyword evidence="1" id="KW-0812">Transmembrane</keyword>